<sequence>MAPSPPPPPVQPSAAKGKCPCLGLLVAAGPEARNCTAGQVGRANSDAEAGRGASVAQPKRPQPRALGTRCQDPPNNSIARSHPRSEPVMPHRS</sequence>
<reference evidence="2" key="1">
    <citation type="submission" date="2022-10" db="EMBL/GenBank/DDBJ databases">
        <title>Puccinia triticina Genome sequencing and assembly.</title>
        <authorList>
            <person name="Li C."/>
        </authorList>
    </citation>
    <scope>NUCLEOTIDE SEQUENCE</scope>
    <source>
        <strain evidence="2">Pt15</strain>
    </source>
</reference>
<accession>A0ABY7CY68</accession>
<feature type="region of interest" description="Disordered" evidence="1">
    <location>
        <begin position="36"/>
        <end position="93"/>
    </location>
</feature>
<dbReference type="RefSeq" id="XP_053025445.1">
    <property type="nucleotide sequence ID" value="XM_053161505.1"/>
</dbReference>
<gene>
    <name evidence="2" type="ORF">PtA15_11A582</name>
</gene>
<protein>
    <submittedName>
        <fullName evidence="2">Uncharacterized protein</fullName>
    </submittedName>
</protein>
<evidence type="ECO:0000256" key="1">
    <source>
        <dbReference type="SAM" id="MobiDB-lite"/>
    </source>
</evidence>
<proteinExistence type="predicted"/>
<keyword evidence="3" id="KW-1185">Reference proteome</keyword>
<dbReference type="Proteomes" id="UP001164743">
    <property type="component" value="Chromosome 11A"/>
</dbReference>
<dbReference type="EMBL" id="CP110431">
    <property type="protein sequence ID" value="WAQ89890.1"/>
    <property type="molecule type" value="Genomic_DNA"/>
</dbReference>
<name>A0ABY7CY68_9BASI</name>
<evidence type="ECO:0000313" key="2">
    <source>
        <dbReference type="EMBL" id="WAQ89890.1"/>
    </source>
</evidence>
<evidence type="ECO:0000313" key="3">
    <source>
        <dbReference type="Proteomes" id="UP001164743"/>
    </source>
</evidence>
<dbReference type="GeneID" id="77802400"/>
<organism evidence="2 3">
    <name type="scientific">Puccinia triticina</name>
    <dbReference type="NCBI Taxonomy" id="208348"/>
    <lineage>
        <taxon>Eukaryota</taxon>
        <taxon>Fungi</taxon>
        <taxon>Dikarya</taxon>
        <taxon>Basidiomycota</taxon>
        <taxon>Pucciniomycotina</taxon>
        <taxon>Pucciniomycetes</taxon>
        <taxon>Pucciniales</taxon>
        <taxon>Pucciniaceae</taxon>
        <taxon>Puccinia</taxon>
    </lineage>
</organism>